<dbReference type="GO" id="GO:0046872">
    <property type="term" value="F:metal ion binding"/>
    <property type="evidence" value="ECO:0007669"/>
    <property type="project" value="UniProtKB-KW"/>
</dbReference>
<dbReference type="CDD" id="cd01335">
    <property type="entry name" value="Radical_SAM"/>
    <property type="match status" value="1"/>
</dbReference>
<organism evidence="8 9">
    <name type="scientific">Candidatus Magnetobacterium bavaricum</name>
    <dbReference type="NCBI Taxonomy" id="29290"/>
    <lineage>
        <taxon>Bacteria</taxon>
        <taxon>Pseudomonadati</taxon>
        <taxon>Nitrospirota</taxon>
        <taxon>Thermodesulfovibrionia</taxon>
        <taxon>Thermodesulfovibrionales</taxon>
        <taxon>Candidatus Magnetobacteriaceae</taxon>
        <taxon>Candidatus Magnetobacterium</taxon>
    </lineage>
</organism>
<protein>
    <submittedName>
        <fullName evidence="8">Radical sam domain protein</fullName>
    </submittedName>
</protein>
<keyword evidence="3" id="KW-0949">S-adenosyl-L-methionine</keyword>
<reference evidence="8 9" key="1">
    <citation type="submission" date="2015-02" db="EMBL/GenBank/DDBJ databases">
        <title>Single-cell genomics of uncultivated deep-branching MTB reveals a conserved set of magnetosome genes.</title>
        <authorList>
            <person name="Kolinko S."/>
            <person name="Richter M."/>
            <person name="Glockner F.O."/>
            <person name="Brachmann A."/>
            <person name="Schuler D."/>
        </authorList>
    </citation>
    <scope>NUCLEOTIDE SEQUENCE [LARGE SCALE GENOMIC DNA]</scope>
    <source>
        <strain evidence="8">TM-1</strain>
    </source>
</reference>
<dbReference type="PROSITE" id="PS51918">
    <property type="entry name" value="RADICAL_SAM"/>
    <property type="match status" value="1"/>
</dbReference>
<dbReference type="GO" id="GO:0051536">
    <property type="term" value="F:iron-sulfur cluster binding"/>
    <property type="evidence" value="ECO:0007669"/>
    <property type="project" value="UniProtKB-KW"/>
</dbReference>
<dbReference type="InterPro" id="IPR058240">
    <property type="entry name" value="rSAM_sf"/>
</dbReference>
<keyword evidence="6" id="KW-0411">Iron-sulfur</keyword>
<gene>
    <name evidence="8" type="ORF">MBAV_003562</name>
</gene>
<evidence type="ECO:0000259" key="7">
    <source>
        <dbReference type="PROSITE" id="PS51918"/>
    </source>
</evidence>
<feature type="domain" description="Radical SAM core" evidence="7">
    <location>
        <begin position="29"/>
        <end position="279"/>
    </location>
</feature>
<dbReference type="InterPro" id="IPR007197">
    <property type="entry name" value="rSAM"/>
</dbReference>
<evidence type="ECO:0000256" key="1">
    <source>
        <dbReference type="ARBA" id="ARBA00001966"/>
    </source>
</evidence>
<dbReference type="InterPro" id="IPR050377">
    <property type="entry name" value="Radical_SAM_PqqE_MftC-like"/>
</dbReference>
<evidence type="ECO:0000256" key="6">
    <source>
        <dbReference type="ARBA" id="ARBA00023014"/>
    </source>
</evidence>
<dbReference type="PANTHER" id="PTHR11228:SF7">
    <property type="entry name" value="PQQA PEPTIDE CYCLASE"/>
    <property type="match status" value="1"/>
</dbReference>
<sequence>MDKYLLKRLYNSLKLRPLKIAVVRALEAFNIPVYRLAVDTNNACNLRCIMCYMSRDEFRGRLRVMPLEVFDRLARDIFGMVRVLELSCGYEPFLTKGFLDYLTIARRHCHGVISVCTNATLLNDDIIGRIVTEGLLDEFIISIDGLTEATYNAIRPNGDLNRVLTALNSIKSHRGKDKTPVVRINYTMLHSNIEDLAHVYEFARDYGVGVVQLRHARLARPFDELFGQSLFYHQGLYDGTINALKRKFDAVPREITLIHPPLFSRRQLAPAAKSQCAYPWFYFIIASDGDVKLCHSGVVGNINERPFSAILRSKQVRDIRRRLLRGGHGAVCGDCLTINDVSDVSQPEAFIRSDKDFKPYT</sequence>
<evidence type="ECO:0000256" key="2">
    <source>
        <dbReference type="ARBA" id="ARBA00022485"/>
    </source>
</evidence>
<proteinExistence type="predicted"/>
<dbReference type="GO" id="GO:0003824">
    <property type="term" value="F:catalytic activity"/>
    <property type="evidence" value="ECO:0007669"/>
    <property type="project" value="InterPro"/>
</dbReference>
<dbReference type="InterPro" id="IPR013785">
    <property type="entry name" value="Aldolase_TIM"/>
</dbReference>
<evidence type="ECO:0000256" key="4">
    <source>
        <dbReference type="ARBA" id="ARBA00022723"/>
    </source>
</evidence>
<dbReference type="AlphaFoldDB" id="A0A0F3GQQ6"/>
<dbReference type="InterPro" id="IPR006638">
    <property type="entry name" value="Elp3/MiaA/NifB-like_rSAM"/>
</dbReference>
<dbReference type="InterPro" id="IPR023885">
    <property type="entry name" value="4Fe4S-binding_SPASM_dom"/>
</dbReference>
<accession>A0A0F3GQQ6</accession>
<dbReference type="SFLD" id="SFLDG01387">
    <property type="entry name" value="BtrN-like_SPASM_domain_contain"/>
    <property type="match status" value="1"/>
</dbReference>
<keyword evidence="4" id="KW-0479">Metal-binding</keyword>
<comment type="cofactor">
    <cofactor evidence="1">
        <name>[4Fe-4S] cluster</name>
        <dbReference type="ChEBI" id="CHEBI:49883"/>
    </cofactor>
</comment>
<dbReference type="SFLD" id="SFLDG01067">
    <property type="entry name" value="SPASM/twitch_domain_containing"/>
    <property type="match status" value="1"/>
</dbReference>
<dbReference type="InterPro" id="IPR034391">
    <property type="entry name" value="AdoMet-like_SPASM_containing"/>
</dbReference>
<dbReference type="Pfam" id="PF13186">
    <property type="entry name" value="SPASM"/>
    <property type="match status" value="1"/>
</dbReference>
<name>A0A0F3GQQ6_9BACT</name>
<dbReference type="EMBL" id="LACI01001553">
    <property type="protein sequence ID" value="KJU84245.1"/>
    <property type="molecule type" value="Genomic_DNA"/>
</dbReference>
<dbReference type="SMART" id="SM00729">
    <property type="entry name" value="Elp3"/>
    <property type="match status" value="1"/>
</dbReference>
<keyword evidence="2" id="KW-0004">4Fe-4S</keyword>
<evidence type="ECO:0000256" key="3">
    <source>
        <dbReference type="ARBA" id="ARBA00022691"/>
    </source>
</evidence>
<evidence type="ECO:0000313" key="8">
    <source>
        <dbReference type="EMBL" id="KJU84245.1"/>
    </source>
</evidence>
<keyword evidence="9" id="KW-1185">Reference proteome</keyword>
<dbReference type="PANTHER" id="PTHR11228">
    <property type="entry name" value="RADICAL SAM DOMAIN PROTEIN"/>
    <property type="match status" value="1"/>
</dbReference>
<dbReference type="Proteomes" id="UP000033423">
    <property type="component" value="Unassembled WGS sequence"/>
</dbReference>
<evidence type="ECO:0000256" key="5">
    <source>
        <dbReference type="ARBA" id="ARBA00023004"/>
    </source>
</evidence>
<dbReference type="Gene3D" id="3.20.20.70">
    <property type="entry name" value="Aldolase class I"/>
    <property type="match status" value="1"/>
</dbReference>
<dbReference type="SFLD" id="SFLDS00029">
    <property type="entry name" value="Radical_SAM"/>
    <property type="match status" value="1"/>
</dbReference>
<evidence type="ECO:0000313" key="9">
    <source>
        <dbReference type="Proteomes" id="UP000033423"/>
    </source>
</evidence>
<comment type="caution">
    <text evidence="8">The sequence shown here is derived from an EMBL/GenBank/DDBJ whole genome shotgun (WGS) entry which is preliminary data.</text>
</comment>
<keyword evidence="5" id="KW-0408">Iron</keyword>
<dbReference type="Pfam" id="PF04055">
    <property type="entry name" value="Radical_SAM"/>
    <property type="match status" value="1"/>
</dbReference>
<dbReference type="SUPFAM" id="SSF102114">
    <property type="entry name" value="Radical SAM enzymes"/>
    <property type="match status" value="1"/>
</dbReference>
<dbReference type="CDD" id="cd21109">
    <property type="entry name" value="SPASM"/>
    <property type="match status" value="1"/>
</dbReference>